<dbReference type="AlphaFoldDB" id="A0A918NUV3"/>
<dbReference type="GO" id="GO:0003723">
    <property type="term" value="F:RNA binding"/>
    <property type="evidence" value="ECO:0007669"/>
    <property type="project" value="InterPro"/>
</dbReference>
<organism evidence="6 7">
    <name type="scientific">Streptomyces minutiscleroticus</name>
    <dbReference type="NCBI Taxonomy" id="68238"/>
    <lineage>
        <taxon>Bacteria</taxon>
        <taxon>Bacillati</taxon>
        <taxon>Actinomycetota</taxon>
        <taxon>Actinomycetes</taxon>
        <taxon>Kitasatosporales</taxon>
        <taxon>Streptomycetaceae</taxon>
        <taxon>Streptomyces</taxon>
    </lineage>
</organism>
<dbReference type="InterPro" id="IPR005561">
    <property type="entry name" value="ANTAR"/>
</dbReference>
<evidence type="ECO:0000256" key="4">
    <source>
        <dbReference type="ARBA" id="ARBA00023163"/>
    </source>
</evidence>
<dbReference type="Gene3D" id="1.10.10.10">
    <property type="entry name" value="Winged helix-like DNA-binding domain superfamily/Winged helix DNA-binding domain"/>
    <property type="match status" value="1"/>
</dbReference>
<dbReference type="SMART" id="SM01012">
    <property type="entry name" value="ANTAR"/>
    <property type="match status" value="1"/>
</dbReference>
<dbReference type="EMBL" id="BMVU01000037">
    <property type="protein sequence ID" value="GGX96904.1"/>
    <property type="molecule type" value="Genomic_DNA"/>
</dbReference>
<keyword evidence="1" id="KW-0808">Transferase</keyword>
<evidence type="ECO:0000313" key="7">
    <source>
        <dbReference type="Proteomes" id="UP000619244"/>
    </source>
</evidence>
<comment type="caution">
    <text evidence="6">The sequence shown here is derived from an EMBL/GenBank/DDBJ whole genome shotgun (WGS) entry which is preliminary data.</text>
</comment>
<dbReference type="SUPFAM" id="SSF52172">
    <property type="entry name" value="CheY-like"/>
    <property type="match status" value="1"/>
</dbReference>
<dbReference type="PIRSF" id="PIRSF036625">
    <property type="entry name" value="GAF_ANTAR"/>
    <property type="match status" value="1"/>
</dbReference>
<dbReference type="Gene3D" id="3.30.450.40">
    <property type="match status" value="1"/>
</dbReference>
<dbReference type="InterPro" id="IPR012074">
    <property type="entry name" value="GAF_ANTAR"/>
</dbReference>
<dbReference type="Proteomes" id="UP000619244">
    <property type="component" value="Unassembled WGS sequence"/>
</dbReference>
<feature type="domain" description="ANTAR" evidence="5">
    <location>
        <begin position="165"/>
        <end position="226"/>
    </location>
</feature>
<dbReference type="GO" id="GO:0016301">
    <property type="term" value="F:kinase activity"/>
    <property type="evidence" value="ECO:0007669"/>
    <property type="project" value="UniProtKB-KW"/>
</dbReference>
<dbReference type="Pfam" id="PF03861">
    <property type="entry name" value="ANTAR"/>
    <property type="match status" value="1"/>
</dbReference>
<sequence length="238" mass="25898">MFNTEREAHIAQAVLDLAHRPAGFDPLELLHDVTAQAVALLPVRGASITVLDQDAVSYVTASDEVCRQLTEDQIDLDEGPCLDSARTRQPLEPTVLTERWPRFAYRAQAEGVTAVAAVSLRLPQMLLGALNLFLTRPPYLGGPDMQLAQTLADTTGTTLAHRHELADKDTVLTQLQTALDSRLVIEQAKGVLAGRLGIDMDEALARLRATARSRRQKLTDLAARIACGNVPGDLHPTR</sequence>
<keyword evidence="3" id="KW-0805">Transcription regulation</keyword>
<dbReference type="PROSITE" id="PS50921">
    <property type="entry name" value="ANTAR"/>
    <property type="match status" value="1"/>
</dbReference>
<keyword evidence="7" id="KW-1185">Reference proteome</keyword>
<keyword evidence="4" id="KW-0804">Transcription</keyword>
<dbReference type="InterPro" id="IPR029016">
    <property type="entry name" value="GAF-like_dom_sf"/>
</dbReference>
<dbReference type="InterPro" id="IPR003018">
    <property type="entry name" value="GAF"/>
</dbReference>
<reference evidence="6" key="1">
    <citation type="journal article" date="2014" name="Int. J. Syst. Evol. Microbiol.">
        <title>Complete genome sequence of Corynebacterium casei LMG S-19264T (=DSM 44701T), isolated from a smear-ripened cheese.</title>
        <authorList>
            <consortium name="US DOE Joint Genome Institute (JGI-PGF)"/>
            <person name="Walter F."/>
            <person name="Albersmeier A."/>
            <person name="Kalinowski J."/>
            <person name="Ruckert C."/>
        </authorList>
    </citation>
    <scope>NUCLEOTIDE SEQUENCE</scope>
    <source>
        <strain evidence="6">JCM 4790</strain>
    </source>
</reference>
<evidence type="ECO:0000259" key="5">
    <source>
        <dbReference type="PROSITE" id="PS50921"/>
    </source>
</evidence>
<evidence type="ECO:0000256" key="1">
    <source>
        <dbReference type="ARBA" id="ARBA00022679"/>
    </source>
</evidence>
<gene>
    <name evidence="6" type="ORF">GCM10010358_58300</name>
</gene>
<evidence type="ECO:0000256" key="3">
    <source>
        <dbReference type="ARBA" id="ARBA00023015"/>
    </source>
</evidence>
<evidence type="ECO:0000313" key="6">
    <source>
        <dbReference type="EMBL" id="GGX96904.1"/>
    </source>
</evidence>
<protein>
    <submittedName>
        <fullName evidence="6">Transcriptional regulator</fullName>
    </submittedName>
</protein>
<dbReference type="InterPro" id="IPR011006">
    <property type="entry name" value="CheY-like_superfamily"/>
</dbReference>
<keyword evidence="2" id="KW-0418">Kinase</keyword>
<dbReference type="InterPro" id="IPR036388">
    <property type="entry name" value="WH-like_DNA-bd_sf"/>
</dbReference>
<reference evidence="6" key="2">
    <citation type="submission" date="2020-09" db="EMBL/GenBank/DDBJ databases">
        <authorList>
            <person name="Sun Q."/>
            <person name="Ohkuma M."/>
        </authorList>
    </citation>
    <scope>NUCLEOTIDE SEQUENCE</scope>
    <source>
        <strain evidence="6">JCM 4790</strain>
    </source>
</reference>
<name>A0A918NUV3_9ACTN</name>
<proteinExistence type="predicted"/>
<accession>A0A918NUV3</accession>
<dbReference type="Pfam" id="PF13185">
    <property type="entry name" value="GAF_2"/>
    <property type="match status" value="1"/>
</dbReference>
<dbReference type="RefSeq" id="WP_190193314.1">
    <property type="nucleotide sequence ID" value="NZ_BMVU01000037.1"/>
</dbReference>
<evidence type="ECO:0000256" key="2">
    <source>
        <dbReference type="ARBA" id="ARBA00022777"/>
    </source>
</evidence>
<dbReference type="SUPFAM" id="SSF55781">
    <property type="entry name" value="GAF domain-like"/>
    <property type="match status" value="1"/>
</dbReference>